<dbReference type="InterPro" id="IPR050410">
    <property type="entry name" value="CCR4/nocturin_mRNA_transcr"/>
</dbReference>
<dbReference type="PANTHER" id="PTHR12121:SF100">
    <property type="entry name" value="POLY(A)-SPECIFIC RIBONUCLEASE"/>
    <property type="match status" value="1"/>
</dbReference>
<comment type="caution">
    <text evidence="1">The sequence shown here is derived from an EMBL/GenBank/DDBJ whole genome shotgun (WGS) entry which is preliminary data.</text>
</comment>
<evidence type="ECO:0008006" key="3">
    <source>
        <dbReference type="Google" id="ProtNLM"/>
    </source>
</evidence>
<dbReference type="Proteomes" id="UP000663873">
    <property type="component" value="Unassembled WGS sequence"/>
</dbReference>
<feature type="non-terminal residue" evidence="1">
    <location>
        <position position="1"/>
    </location>
</feature>
<evidence type="ECO:0000313" key="1">
    <source>
        <dbReference type="EMBL" id="CAF4750483.1"/>
    </source>
</evidence>
<dbReference type="Gene3D" id="3.60.10.10">
    <property type="entry name" value="Endonuclease/exonuclease/phosphatase"/>
    <property type="match status" value="1"/>
</dbReference>
<dbReference type="EMBL" id="CAJOBP010040446">
    <property type="protein sequence ID" value="CAF4750483.1"/>
    <property type="molecule type" value="Genomic_DNA"/>
</dbReference>
<keyword evidence="2" id="KW-1185">Reference proteome</keyword>
<dbReference type="AlphaFoldDB" id="A0A821LGE1"/>
<gene>
    <name evidence="1" type="ORF">UJA718_LOCUS38895</name>
</gene>
<organism evidence="1 2">
    <name type="scientific">Rotaria socialis</name>
    <dbReference type="NCBI Taxonomy" id="392032"/>
    <lineage>
        <taxon>Eukaryota</taxon>
        <taxon>Metazoa</taxon>
        <taxon>Spiralia</taxon>
        <taxon>Gnathifera</taxon>
        <taxon>Rotifera</taxon>
        <taxon>Eurotatoria</taxon>
        <taxon>Bdelloidea</taxon>
        <taxon>Philodinida</taxon>
        <taxon>Philodinidae</taxon>
        <taxon>Rotaria</taxon>
    </lineage>
</organism>
<name>A0A821LGE1_9BILA</name>
<protein>
    <recommendedName>
        <fullName evidence="3">Endonuclease/exonuclease/phosphatase domain-containing protein</fullName>
    </recommendedName>
</protein>
<dbReference type="SUPFAM" id="SSF56219">
    <property type="entry name" value="DNase I-like"/>
    <property type="match status" value="1"/>
</dbReference>
<dbReference type="InterPro" id="IPR036691">
    <property type="entry name" value="Endo/exonu/phosph_ase_sf"/>
</dbReference>
<reference evidence="1" key="1">
    <citation type="submission" date="2021-02" db="EMBL/GenBank/DDBJ databases">
        <authorList>
            <person name="Nowell W R."/>
        </authorList>
    </citation>
    <scope>NUCLEOTIDE SEQUENCE</scope>
</reference>
<sequence>IQSPPTRSWLRLASPNATQSTAIFTVMNYNILCDKYATRHVYGYCPSWALNWDYRRKQILDEIRSYSADIIALQIQRKRSITREIRDL</sequence>
<dbReference type="PANTHER" id="PTHR12121">
    <property type="entry name" value="CARBON CATABOLITE REPRESSOR PROTEIN 4"/>
    <property type="match status" value="1"/>
</dbReference>
<proteinExistence type="predicted"/>
<dbReference type="GO" id="GO:0000175">
    <property type="term" value="F:3'-5'-RNA exonuclease activity"/>
    <property type="evidence" value="ECO:0007669"/>
    <property type="project" value="TreeGrafter"/>
</dbReference>
<accession>A0A821LGE1</accession>
<evidence type="ECO:0000313" key="2">
    <source>
        <dbReference type="Proteomes" id="UP000663873"/>
    </source>
</evidence>